<evidence type="ECO:0000313" key="3">
    <source>
        <dbReference type="Proteomes" id="UP000283834"/>
    </source>
</evidence>
<dbReference type="PANTHER" id="PTHR43591:SF110">
    <property type="entry name" value="RHODANESE DOMAIN-CONTAINING PROTEIN"/>
    <property type="match status" value="1"/>
</dbReference>
<proteinExistence type="predicted"/>
<dbReference type="Pfam" id="PF08241">
    <property type="entry name" value="Methyltransf_11"/>
    <property type="match status" value="1"/>
</dbReference>
<dbReference type="SUPFAM" id="SSF53335">
    <property type="entry name" value="S-adenosyl-L-methionine-dependent methyltransferases"/>
    <property type="match status" value="1"/>
</dbReference>
<dbReference type="CDD" id="cd02440">
    <property type="entry name" value="AdoMet_MTases"/>
    <property type="match status" value="1"/>
</dbReference>
<protein>
    <submittedName>
        <fullName evidence="2">Class I SAM-dependent methyltransferase</fullName>
    </submittedName>
</protein>
<name>A0A412NKS1_MEDGN</name>
<dbReference type="RefSeq" id="WP_118046647.1">
    <property type="nucleotide sequence ID" value="NZ_QRWQ01000004.1"/>
</dbReference>
<dbReference type="AlphaFoldDB" id="A0A412NKS1"/>
<feature type="domain" description="Methyltransferase type 11" evidence="1">
    <location>
        <begin position="43"/>
        <end position="135"/>
    </location>
</feature>
<organism evidence="2 3">
    <name type="scientific">Mediterraneibacter gnavus</name>
    <name type="common">Ruminococcus gnavus</name>
    <dbReference type="NCBI Taxonomy" id="33038"/>
    <lineage>
        <taxon>Bacteria</taxon>
        <taxon>Bacillati</taxon>
        <taxon>Bacillota</taxon>
        <taxon>Clostridia</taxon>
        <taxon>Lachnospirales</taxon>
        <taxon>Lachnospiraceae</taxon>
        <taxon>Mediterraneibacter</taxon>
    </lineage>
</organism>
<gene>
    <name evidence="2" type="ORF">DWX36_05250</name>
</gene>
<keyword evidence="2" id="KW-0808">Transferase</keyword>
<comment type="caution">
    <text evidence="2">The sequence shown here is derived from an EMBL/GenBank/DDBJ whole genome shotgun (WGS) entry which is preliminary data.</text>
</comment>
<dbReference type="PANTHER" id="PTHR43591">
    <property type="entry name" value="METHYLTRANSFERASE"/>
    <property type="match status" value="1"/>
</dbReference>
<evidence type="ECO:0000259" key="1">
    <source>
        <dbReference type="Pfam" id="PF08241"/>
    </source>
</evidence>
<keyword evidence="2" id="KW-0489">Methyltransferase</keyword>
<dbReference type="InterPro" id="IPR029063">
    <property type="entry name" value="SAM-dependent_MTases_sf"/>
</dbReference>
<sequence>MRKHKNFWDKNADRYDRFMRKDRAAYEEMYALIRPVVKAKTVLELATGTGLIAKHIVNAAAHIEATDASPEMIAEAKRDNQSAKLHFSVQDMFCLPYADKSFDVVIVSNALHIVPQPEKALAEIHRVLKEDGVLIAPTFTHAGNSFSGRVRAFFMKLAGFPLHSKWTSEEYLHFLRQNGWTVRKSVVLKASFPLTYTECVKSEV</sequence>
<dbReference type="InterPro" id="IPR013216">
    <property type="entry name" value="Methyltransf_11"/>
</dbReference>
<dbReference type="GO" id="GO:0032259">
    <property type="term" value="P:methylation"/>
    <property type="evidence" value="ECO:0007669"/>
    <property type="project" value="UniProtKB-KW"/>
</dbReference>
<dbReference type="Gene3D" id="3.40.50.150">
    <property type="entry name" value="Vaccinia Virus protein VP39"/>
    <property type="match status" value="1"/>
</dbReference>
<accession>A0A412NKS1</accession>
<evidence type="ECO:0000313" key="2">
    <source>
        <dbReference type="EMBL" id="RGT39974.1"/>
    </source>
</evidence>
<reference evidence="2 3" key="1">
    <citation type="submission" date="2018-08" db="EMBL/GenBank/DDBJ databases">
        <title>A genome reference for cultivated species of the human gut microbiota.</title>
        <authorList>
            <person name="Zou Y."/>
            <person name="Xue W."/>
            <person name="Luo G."/>
        </authorList>
    </citation>
    <scope>NUCLEOTIDE SEQUENCE [LARGE SCALE GENOMIC DNA]</scope>
    <source>
        <strain evidence="2 3">AF19-16AC</strain>
    </source>
</reference>
<dbReference type="EMBL" id="QRWQ01000004">
    <property type="protein sequence ID" value="RGT39974.1"/>
    <property type="molecule type" value="Genomic_DNA"/>
</dbReference>
<dbReference type="GO" id="GO:0008757">
    <property type="term" value="F:S-adenosylmethionine-dependent methyltransferase activity"/>
    <property type="evidence" value="ECO:0007669"/>
    <property type="project" value="InterPro"/>
</dbReference>
<dbReference type="Proteomes" id="UP000283834">
    <property type="component" value="Unassembled WGS sequence"/>
</dbReference>